<comment type="similarity">
    <text evidence="2">Belongs to the UPF0410 family.</text>
</comment>
<dbReference type="InterPro" id="IPR007341">
    <property type="entry name" value="Transgly_assoc"/>
</dbReference>
<accession>A0A8B6M7G7</accession>
<evidence type="ECO:0000256" key="1">
    <source>
        <dbReference type="ARBA" id="ARBA00004651"/>
    </source>
</evidence>
<evidence type="ECO:0000313" key="8">
    <source>
        <dbReference type="EMBL" id="VTZ50786.1"/>
    </source>
</evidence>
<dbReference type="PANTHER" id="PTHR33884">
    <property type="entry name" value="UPF0410 PROTEIN YMGE"/>
    <property type="match status" value="1"/>
</dbReference>
<feature type="transmembrane region" description="Helical" evidence="7">
    <location>
        <begin position="62"/>
        <end position="83"/>
    </location>
</feature>
<name>A0A8B6M7G7_METTU</name>
<dbReference type="RefSeq" id="WP_174512765.1">
    <property type="nucleotide sequence ID" value="NZ_CABFMQ020000086.1"/>
</dbReference>
<evidence type="ECO:0000256" key="2">
    <source>
        <dbReference type="ARBA" id="ARBA00011006"/>
    </source>
</evidence>
<proteinExistence type="inferred from homology"/>
<gene>
    <name evidence="8" type="ORF">MPC4_290033</name>
</gene>
<sequence>MYMSGESLLIILVVGLVAGWLAGQIMHGAGFGIVGDLIIGIVGAFIGSWLLPQLNIHLGSGIIAAILSATVGALLLLLIVGLIRGRGGRTWNWGRRW</sequence>
<feature type="transmembrane region" description="Helical" evidence="7">
    <location>
        <begin position="6"/>
        <end position="23"/>
    </location>
</feature>
<evidence type="ECO:0000256" key="7">
    <source>
        <dbReference type="SAM" id="Phobius"/>
    </source>
</evidence>
<evidence type="ECO:0000313" key="9">
    <source>
        <dbReference type="Proteomes" id="UP000485880"/>
    </source>
</evidence>
<dbReference type="AlphaFoldDB" id="A0A8B6M7G7"/>
<keyword evidence="9" id="KW-1185">Reference proteome</keyword>
<reference evidence="8 9" key="1">
    <citation type="submission" date="2019-05" db="EMBL/GenBank/DDBJ databases">
        <authorList>
            <person name="Farhan Ul Haque M."/>
        </authorList>
    </citation>
    <scope>NUCLEOTIDE SEQUENCE [LARGE SCALE GENOMIC DNA]</scope>
    <source>
        <strain evidence="8">2</strain>
    </source>
</reference>
<evidence type="ECO:0000256" key="6">
    <source>
        <dbReference type="ARBA" id="ARBA00023136"/>
    </source>
</evidence>
<protein>
    <submittedName>
        <fullName evidence="8">Transglycosylase-associated protein</fullName>
    </submittedName>
</protein>
<keyword evidence="6 7" id="KW-0472">Membrane</keyword>
<dbReference type="PANTHER" id="PTHR33884:SF3">
    <property type="entry name" value="UPF0410 PROTEIN YMGE"/>
    <property type="match status" value="1"/>
</dbReference>
<keyword evidence="5 7" id="KW-1133">Transmembrane helix</keyword>
<keyword evidence="3" id="KW-1003">Cell membrane</keyword>
<evidence type="ECO:0000256" key="5">
    <source>
        <dbReference type="ARBA" id="ARBA00022989"/>
    </source>
</evidence>
<dbReference type="GO" id="GO:0005886">
    <property type="term" value="C:plasma membrane"/>
    <property type="evidence" value="ECO:0007669"/>
    <property type="project" value="UniProtKB-SubCell"/>
</dbReference>
<organism evidence="8 9">
    <name type="scientific">Methylocella tundrae</name>
    <dbReference type="NCBI Taxonomy" id="227605"/>
    <lineage>
        <taxon>Bacteria</taxon>
        <taxon>Pseudomonadati</taxon>
        <taxon>Pseudomonadota</taxon>
        <taxon>Alphaproteobacteria</taxon>
        <taxon>Hyphomicrobiales</taxon>
        <taxon>Beijerinckiaceae</taxon>
        <taxon>Methylocella</taxon>
    </lineage>
</organism>
<keyword evidence="4 7" id="KW-0812">Transmembrane</keyword>
<dbReference type="Proteomes" id="UP000485880">
    <property type="component" value="Unassembled WGS sequence"/>
</dbReference>
<evidence type="ECO:0000256" key="4">
    <source>
        <dbReference type="ARBA" id="ARBA00022692"/>
    </source>
</evidence>
<evidence type="ECO:0000256" key="3">
    <source>
        <dbReference type="ARBA" id="ARBA00022475"/>
    </source>
</evidence>
<comment type="caution">
    <text evidence="8">The sequence shown here is derived from an EMBL/GenBank/DDBJ whole genome shotgun (WGS) entry which is preliminary data.</text>
</comment>
<dbReference type="Pfam" id="PF04226">
    <property type="entry name" value="Transgly_assoc"/>
    <property type="match status" value="1"/>
</dbReference>
<dbReference type="EMBL" id="CABFMQ020000086">
    <property type="protein sequence ID" value="VTZ50786.1"/>
    <property type="molecule type" value="Genomic_DNA"/>
</dbReference>
<feature type="transmembrane region" description="Helical" evidence="7">
    <location>
        <begin position="30"/>
        <end position="50"/>
    </location>
</feature>
<comment type="subcellular location">
    <subcellularLocation>
        <location evidence="1">Cell membrane</location>
        <topology evidence="1">Multi-pass membrane protein</topology>
    </subcellularLocation>
</comment>